<dbReference type="Gene3D" id="3.40.50.150">
    <property type="entry name" value="Vaccinia Virus protein VP39"/>
    <property type="match status" value="1"/>
</dbReference>
<dbReference type="InterPro" id="IPR010342">
    <property type="entry name" value="DUF938"/>
</dbReference>
<dbReference type="PANTHER" id="PTHR20974:SF0">
    <property type="entry name" value="UPF0585 PROTEIN CG18661"/>
    <property type="match status" value="1"/>
</dbReference>
<dbReference type="KEGG" id="mbry:B1812_07835"/>
<dbReference type="OrthoDB" id="5525831at2"/>
<dbReference type="EMBL" id="CP019948">
    <property type="protein sequence ID" value="ARN80995.1"/>
    <property type="molecule type" value="Genomic_DNA"/>
</dbReference>
<dbReference type="InterPro" id="IPR029063">
    <property type="entry name" value="SAM-dependent_MTases_sf"/>
</dbReference>
<dbReference type="AlphaFoldDB" id="A0A1W6MTU7"/>
<keyword evidence="2" id="KW-1185">Reference proteome</keyword>
<name>A0A1W6MTU7_9HYPH</name>
<evidence type="ECO:0000313" key="2">
    <source>
        <dbReference type="Proteomes" id="UP000193978"/>
    </source>
</evidence>
<proteinExistence type="predicted"/>
<dbReference type="PANTHER" id="PTHR20974">
    <property type="entry name" value="UPF0585 PROTEIN CG18661"/>
    <property type="match status" value="1"/>
</dbReference>
<sequence>MNDPRQRAPSVERNREPILELLRRILPERGLALEIASGSGEHVIYFAKYFPQLVFLPSDPDESARTSISAWIDASGLPNILAPITLDAAASPWPIDNAEAIICINMAHISPWSATEGLFKEAGRLLDLGKPLYLYGPYKRGGAHTAESNQAFDEWLRGKNPEWGLRDLERMTECAIRNGFTEPEIIEMPANNLSLLFRRDAARSEIE</sequence>
<evidence type="ECO:0000313" key="1">
    <source>
        <dbReference type="EMBL" id="ARN80995.1"/>
    </source>
</evidence>
<dbReference type="Pfam" id="PF06080">
    <property type="entry name" value="DUF938"/>
    <property type="match status" value="1"/>
</dbReference>
<dbReference type="GO" id="GO:0008168">
    <property type="term" value="F:methyltransferase activity"/>
    <property type="evidence" value="ECO:0007669"/>
    <property type="project" value="UniProtKB-KW"/>
</dbReference>
<keyword evidence="1" id="KW-0808">Transferase</keyword>
<dbReference type="RefSeq" id="WP_085771083.1">
    <property type="nucleotide sequence ID" value="NZ_AP027149.1"/>
</dbReference>
<protein>
    <submittedName>
        <fullName evidence="1">SAM-dependent methyltransferase</fullName>
    </submittedName>
</protein>
<dbReference type="GO" id="GO:0032259">
    <property type="term" value="P:methylation"/>
    <property type="evidence" value="ECO:0007669"/>
    <property type="project" value="UniProtKB-KW"/>
</dbReference>
<organism evidence="1 2">
    <name type="scientific">Methylocystis bryophila</name>
    <dbReference type="NCBI Taxonomy" id="655015"/>
    <lineage>
        <taxon>Bacteria</taxon>
        <taxon>Pseudomonadati</taxon>
        <taxon>Pseudomonadota</taxon>
        <taxon>Alphaproteobacteria</taxon>
        <taxon>Hyphomicrobiales</taxon>
        <taxon>Methylocystaceae</taxon>
        <taxon>Methylocystis</taxon>
    </lineage>
</organism>
<keyword evidence="1" id="KW-0489">Methyltransferase</keyword>
<accession>A0A1W6MTU7</accession>
<dbReference type="STRING" id="655015.B1812_07835"/>
<reference evidence="1 2" key="1">
    <citation type="submission" date="2017-02" db="EMBL/GenBank/DDBJ databases">
        <authorList>
            <person name="Peterson S.W."/>
        </authorList>
    </citation>
    <scope>NUCLEOTIDE SEQUENCE [LARGE SCALE GENOMIC DNA]</scope>
    <source>
        <strain evidence="1 2">S285</strain>
    </source>
</reference>
<gene>
    <name evidence="1" type="ORF">B1812_07835</name>
</gene>
<dbReference type="Proteomes" id="UP000193978">
    <property type="component" value="Chromosome"/>
</dbReference>
<dbReference type="SUPFAM" id="SSF53335">
    <property type="entry name" value="S-adenosyl-L-methionine-dependent methyltransferases"/>
    <property type="match status" value="1"/>
</dbReference>